<organism evidence="8">
    <name type="scientific">Flavobacterium sp. CFS9</name>
    <dbReference type="NCBI Taxonomy" id="3143118"/>
    <lineage>
        <taxon>Bacteria</taxon>
        <taxon>Pseudomonadati</taxon>
        <taxon>Bacteroidota</taxon>
        <taxon>Flavobacteriia</taxon>
        <taxon>Flavobacteriales</taxon>
        <taxon>Flavobacteriaceae</taxon>
        <taxon>Flavobacterium</taxon>
    </lineage>
</organism>
<evidence type="ECO:0000256" key="7">
    <source>
        <dbReference type="SAM" id="Phobius"/>
    </source>
</evidence>
<protein>
    <recommendedName>
        <fullName evidence="9">Transglycosylase associated protein</fullName>
    </recommendedName>
</protein>
<feature type="transmembrane region" description="Helical" evidence="7">
    <location>
        <begin position="66"/>
        <end position="86"/>
    </location>
</feature>
<keyword evidence="6 7" id="KW-0472">Membrane</keyword>
<dbReference type="AlphaFoldDB" id="A0AAT9H4C7"/>
<feature type="transmembrane region" description="Helical" evidence="7">
    <location>
        <begin position="12"/>
        <end position="30"/>
    </location>
</feature>
<sequence length="89" mass="9221">MSLTSKIDHMEFLYFLLIGAISGWLAGQIWKGAGFGLLGNIVVGIVGGIIGGWIAGKLGIGGGGLLWQIIIAVGGAWVLLFIISLIKKA</sequence>
<evidence type="ECO:0000256" key="5">
    <source>
        <dbReference type="ARBA" id="ARBA00022989"/>
    </source>
</evidence>
<evidence type="ECO:0000256" key="3">
    <source>
        <dbReference type="ARBA" id="ARBA00022475"/>
    </source>
</evidence>
<evidence type="ECO:0000313" key="8">
    <source>
        <dbReference type="EMBL" id="BFM44320.1"/>
    </source>
</evidence>
<dbReference type="PANTHER" id="PTHR33884:SF3">
    <property type="entry name" value="UPF0410 PROTEIN YMGE"/>
    <property type="match status" value="1"/>
</dbReference>
<dbReference type="GO" id="GO:0005886">
    <property type="term" value="C:plasma membrane"/>
    <property type="evidence" value="ECO:0007669"/>
    <property type="project" value="UniProtKB-SubCell"/>
</dbReference>
<accession>A0AAT9H4C7</accession>
<keyword evidence="4 7" id="KW-0812">Transmembrane</keyword>
<gene>
    <name evidence="8" type="ORF">CFS9_29610</name>
</gene>
<dbReference type="InterPro" id="IPR007341">
    <property type="entry name" value="Transgly_assoc"/>
</dbReference>
<dbReference type="PANTHER" id="PTHR33884">
    <property type="entry name" value="UPF0410 PROTEIN YMGE"/>
    <property type="match status" value="1"/>
</dbReference>
<comment type="subcellular location">
    <subcellularLocation>
        <location evidence="1">Cell membrane</location>
        <topology evidence="1">Multi-pass membrane protein</topology>
    </subcellularLocation>
</comment>
<feature type="transmembrane region" description="Helical" evidence="7">
    <location>
        <begin position="37"/>
        <end position="54"/>
    </location>
</feature>
<dbReference type="Pfam" id="PF04226">
    <property type="entry name" value="Transgly_assoc"/>
    <property type="match status" value="1"/>
</dbReference>
<comment type="similarity">
    <text evidence="2">Belongs to the UPF0410 family.</text>
</comment>
<keyword evidence="5 7" id="KW-1133">Transmembrane helix</keyword>
<proteinExistence type="inferred from homology"/>
<evidence type="ECO:0000256" key="6">
    <source>
        <dbReference type="ARBA" id="ARBA00023136"/>
    </source>
</evidence>
<reference evidence="8" key="1">
    <citation type="submission" date="2024-05" db="EMBL/GenBank/DDBJ databases">
        <title>Whole-Genome Sequence of CFS9, a Potential Fish Probiotic Isolated from the Body Surface of Silurus asotus.</title>
        <authorList>
            <person name="Kojima M."/>
            <person name="Tobioka K."/>
            <person name="Yokota K."/>
            <person name="Nakatani H."/>
            <person name="Hori K."/>
            <person name="Tamaru Y."/>
            <person name="Okazaki F."/>
        </authorList>
    </citation>
    <scope>NUCLEOTIDE SEQUENCE</scope>
    <source>
        <strain evidence="8">CFS9</strain>
    </source>
</reference>
<evidence type="ECO:0008006" key="9">
    <source>
        <dbReference type="Google" id="ProtNLM"/>
    </source>
</evidence>
<evidence type="ECO:0000256" key="1">
    <source>
        <dbReference type="ARBA" id="ARBA00004651"/>
    </source>
</evidence>
<evidence type="ECO:0000256" key="2">
    <source>
        <dbReference type="ARBA" id="ARBA00011006"/>
    </source>
</evidence>
<evidence type="ECO:0000256" key="4">
    <source>
        <dbReference type="ARBA" id="ARBA00022692"/>
    </source>
</evidence>
<name>A0AAT9H4C7_9FLAO</name>
<dbReference type="EMBL" id="AP031573">
    <property type="protein sequence ID" value="BFM44320.1"/>
    <property type="molecule type" value="Genomic_DNA"/>
</dbReference>
<keyword evidence="3" id="KW-1003">Cell membrane</keyword>